<reference evidence="2" key="1">
    <citation type="submission" date="2020-03" db="EMBL/GenBank/DDBJ databases">
        <authorList>
            <person name="Weist P."/>
        </authorList>
    </citation>
    <scope>NUCLEOTIDE SEQUENCE</scope>
</reference>
<feature type="compositionally biased region" description="Basic and acidic residues" evidence="1">
    <location>
        <begin position="71"/>
        <end position="82"/>
    </location>
</feature>
<accession>A0A9N7VUT5</accession>
<evidence type="ECO:0000313" key="2">
    <source>
        <dbReference type="EMBL" id="CAB1455633.1"/>
    </source>
</evidence>
<proteinExistence type="predicted"/>
<feature type="compositionally biased region" description="Gly residues" evidence="1">
    <location>
        <begin position="85"/>
        <end position="97"/>
    </location>
</feature>
<dbReference type="Proteomes" id="UP001153269">
    <property type="component" value="Unassembled WGS sequence"/>
</dbReference>
<sequence>MTIVDGSRERPQPRASAAGAVRRRQAEVQLFVTGSRDMMKLSSSSKRLSNTCFLVFSCHQNHVNHGLKFGETPRENEGEGARAMRGGGGGGGGGGGYCRARGGYSKDRGSVYMSLSQAGSRGREGEN</sequence>
<gene>
    <name evidence="2" type="ORF">PLEPLA_LOCUS43414</name>
</gene>
<name>A0A9N7VUT5_PLEPL</name>
<feature type="region of interest" description="Disordered" evidence="1">
    <location>
        <begin position="65"/>
        <end position="127"/>
    </location>
</feature>
<protein>
    <submittedName>
        <fullName evidence="2">Uncharacterized protein</fullName>
    </submittedName>
</protein>
<organism evidence="2 3">
    <name type="scientific">Pleuronectes platessa</name>
    <name type="common">European plaice</name>
    <dbReference type="NCBI Taxonomy" id="8262"/>
    <lineage>
        <taxon>Eukaryota</taxon>
        <taxon>Metazoa</taxon>
        <taxon>Chordata</taxon>
        <taxon>Craniata</taxon>
        <taxon>Vertebrata</taxon>
        <taxon>Euteleostomi</taxon>
        <taxon>Actinopterygii</taxon>
        <taxon>Neopterygii</taxon>
        <taxon>Teleostei</taxon>
        <taxon>Neoteleostei</taxon>
        <taxon>Acanthomorphata</taxon>
        <taxon>Carangaria</taxon>
        <taxon>Pleuronectiformes</taxon>
        <taxon>Pleuronectoidei</taxon>
        <taxon>Pleuronectidae</taxon>
        <taxon>Pleuronectes</taxon>
    </lineage>
</organism>
<comment type="caution">
    <text evidence="2">The sequence shown here is derived from an EMBL/GenBank/DDBJ whole genome shotgun (WGS) entry which is preliminary data.</text>
</comment>
<feature type="compositionally biased region" description="Basic and acidic residues" evidence="1">
    <location>
        <begin position="1"/>
        <end position="12"/>
    </location>
</feature>
<dbReference type="EMBL" id="CADEAL010004264">
    <property type="protein sequence ID" value="CAB1455633.1"/>
    <property type="molecule type" value="Genomic_DNA"/>
</dbReference>
<evidence type="ECO:0000313" key="3">
    <source>
        <dbReference type="Proteomes" id="UP001153269"/>
    </source>
</evidence>
<keyword evidence="3" id="KW-1185">Reference proteome</keyword>
<evidence type="ECO:0000256" key="1">
    <source>
        <dbReference type="SAM" id="MobiDB-lite"/>
    </source>
</evidence>
<dbReference type="AlphaFoldDB" id="A0A9N7VUT5"/>
<feature type="region of interest" description="Disordered" evidence="1">
    <location>
        <begin position="1"/>
        <end position="23"/>
    </location>
</feature>